<evidence type="ECO:0000256" key="3">
    <source>
        <dbReference type="ARBA" id="ARBA00023295"/>
    </source>
</evidence>
<dbReference type="InterPro" id="IPR000514">
    <property type="entry name" value="Glyco_hydro_39"/>
</dbReference>
<accession>A0ABR3W5P3</accession>
<evidence type="ECO:0000256" key="1">
    <source>
        <dbReference type="ARBA" id="ARBA00008875"/>
    </source>
</evidence>
<keyword evidence="6" id="KW-1185">Reference proteome</keyword>
<dbReference type="Gene3D" id="2.60.40.1500">
    <property type="entry name" value="Glycosyl hydrolase domain, family 39"/>
    <property type="match status" value="1"/>
</dbReference>
<dbReference type="Pfam" id="PF01229">
    <property type="entry name" value="Glyco_hydro_39"/>
    <property type="match status" value="1"/>
</dbReference>
<name>A0ABR3W5P3_9PEZI</name>
<evidence type="ECO:0000313" key="5">
    <source>
        <dbReference type="EMBL" id="KAL1853931.1"/>
    </source>
</evidence>
<dbReference type="InterPro" id="IPR051923">
    <property type="entry name" value="Glycosyl_Hydrolase_39"/>
</dbReference>
<dbReference type="PRINTS" id="PR00745">
    <property type="entry name" value="GLHYDRLASE39"/>
</dbReference>
<feature type="domain" description="Glycosyl hydrolases family 39 N-terminal catalytic" evidence="4">
    <location>
        <begin position="93"/>
        <end position="532"/>
    </location>
</feature>
<evidence type="ECO:0000313" key="6">
    <source>
        <dbReference type="Proteomes" id="UP001583177"/>
    </source>
</evidence>
<gene>
    <name evidence="5" type="ORF">Daus18300_011673</name>
</gene>
<comment type="similarity">
    <text evidence="1">Belongs to the glycosyl hydrolase 39 family.</text>
</comment>
<dbReference type="Proteomes" id="UP001583177">
    <property type="component" value="Unassembled WGS sequence"/>
</dbReference>
<dbReference type="EMBL" id="JAWRVE010000145">
    <property type="protein sequence ID" value="KAL1853931.1"/>
    <property type="molecule type" value="Genomic_DNA"/>
</dbReference>
<reference evidence="5 6" key="1">
    <citation type="journal article" date="2024" name="IMA Fungus">
        <title>IMA Genome - F19 : A genome assembly and annotation guide to empower mycologists, including annotated draft genome sequences of Ceratocystis pirilliformis, Diaporthe australafricana, Fusarium ophioides, Paecilomyces lecythidis, and Sporothrix stenoceras.</title>
        <authorList>
            <person name="Aylward J."/>
            <person name="Wilson A.M."/>
            <person name="Visagie C.M."/>
            <person name="Spraker J."/>
            <person name="Barnes I."/>
            <person name="Buitendag C."/>
            <person name="Ceriani C."/>
            <person name="Del Mar Angel L."/>
            <person name="du Plessis D."/>
            <person name="Fuchs T."/>
            <person name="Gasser K."/>
            <person name="Kramer D."/>
            <person name="Li W."/>
            <person name="Munsamy K."/>
            <person name="Piso A."/>
            <person name="Price J.L."/>
            <person name="Sonnekus B."/>
            <person name="Thomas C."/>
            <person name="van der Nest A."/>
            <person name="van Dijk A."/>
            <person name="van Heerden A."/>
            <person name="van Vuuren N."/>
            <person name="Yilmaz N."/>
            <person name="Duong T.A."/>
            <person name="van der Merwe N.A."/>
            <person name="Wingfield M.J."/>
            <person name="Wingfield B.D."/>
        </authorList>
    </citation>
    <scope>NUCLEOTIDE SEQUENCE [LARGE SCALE GENOMIC DNA]</scope>
    <source>
        <strain evidence="5 6">CMW 18300</strain>
    </source>
</reference>
<keyword evidence="3" id="KW-0326">Glycosidase</keyword>
<organism evidence="5 6">
    <name type="scientific">Diaporthe australafricana</name>
    <dbReference type="NCBI Taxonomy" id="127596"/>
    <lineage>
        <taxon>Eukaryota</taxon>
        <taxon>Fungi</taxon>
        <taxon>Dikarya</taxon>
        <taxon>Ascomycota</taxon>
        <taxon>Pezizomycotina</taxon>
        <taxon>Sordariomycetes</taxon>
        <taxon>Sordariomycetidae</taxon>
        <taxon>Diaporthales</taxon>
        <taxon>Diaporthaceae</taxon>
        <taxon>Diaporthe</taxon>
    </lineage>
</organism>
<protein>
    <recommendedName>
        <fullName evidence="4">Glycosyl hydrolases family 39 N-terminal catalytic domain-containing protein</fullName>
    </recommendedName>
</protein>
<dbReference type="InterPro" id="IPR017853">
    <property type="entry name" value="GH"/>
</dbReference>
<dbReference type="Gene3D" id="3.20.20.80">
    <property type="entry name" value="Glycosidases"/>
    <property type="match status" value="1"/>
</dbReference>
<proteinExistence type="inferred from homology"/>
<dbReference type="SUPFAM" id="SSF51445">
    <property type="entry name" value="(Trans)glycosidases"/>
    <property type="match status" value="1"/>
</dbReference>
<evidence type="ECO:0000259" key="4">
    <source>
        <dbReference type="Pfam" id="PF01229"/>
    </source>
</evidence>
<dbReference type="PANTHER" id="PTHR12631:SF8">
    <property type="entry name" value="ALPHA-L-IDURONIDASE"/>
    <property type="match status" value="1"/>
</dbReference>
<dbReference type="PANTHER" id="PTHR12631">
    <property type="entry name" value="ALPHA-L-IDURONIDASE"/>
    <property type="match status" value="1"/>
</dbReference>
<keyword evidence="2" id="KW-0378">Hydrolase</keyword>
<sequence length="578" mass="62977">MLLQILMLARVATPRNVNIAVDVSKTLGPWTSINRFFGCDEPNYAYYQHGSELIKELGALGNSQTYFRTHNLLTTGDSPKDLVGVPGLKWGSTNAYTEDADGNPVYNFTIVDSIFDAYLAGNVKPYLQIGFMPLALASDPEPYFFEFDPAAGPDSIYTGWSHVPTDYEKWEELVYQWAQHSVDRRSSTNTTTVDWNGTKEQFYELHDRAIAAVLRAIPTARVGGCEVAGGAAGSYLGDFLAHCASGTNYATGETGSPLDFISFHAKGAPLWVNSTDAPAGGYVQMNISTQLRQIDEAFEVVASFPQYRSTPIVMGEYDPDGCAACTSAAYGYRNGLLYPAYTAASFMRAISLAAARGVNLTGALTWAFEYEQTALLPNETGFFDGFRVLSTQGIDKPVLNVHRMWGIMNGDMVAANSSGQVPMDVVLGEGIRGGDTTDVGAVASFNSSTETLYVFVWNYHDQDLDFPDANVTLDVQSLPDTFLNNTNGVTLTHYRIDNNHSNSYSQWQAMGSPQTPSDEQYQELVRAGKLKALSQAGNLGTPIDGKLSLDFSLPVRATSLLVLHNDRSESAVQVSPTF</sequence>
<dbReference type="SUPFAM" id="SSF51011">
    <property type="entry name" value="Glycosyl hydrolase domain"/>
    <property type="match status" value="1"/>
</dbReference>
<dbReference type="InterPro" id="IPR049166">
    <property type="entry name" value="GH39_cat"/>
</dbReference>
<evidence type="ECO:0000256" key="2">
    <source>
        <dbReference type="ARBA" id="ARBA00022801"/>
    </source>
</evidence>
<comment type="caution">
    <text evidence="5">The sequence shown here is derived from an EMBL/GenBank/DDBJ whole genome shotgun (WGS) entry which is preliminary data.</text>
</comment>